<feature type="compositionally biased region" description="Polar residues" evidence="3">
    <location>
        <begin position="275"/>
        <end position="297"/>
    </location>
</feature>
<dbReference type="EMBL" id="CAMAPE010000008">
    <property type="protein sequence ID" value="CAH9072945.1"/>
    <property type="molecule type" value="Genomic_DNA"/>
</dbReference>
<feature type="compositionally biased region" description="Basic and acidic residues" evidence="3">
    <location>
        <begin position="254"/>
        <end position="271"/>
    </location>
</feature>
<accession>A0A9P1E293</accession>
<keyword evidence="2" id="KW-0539">Nucleus</keyword>
<feature type="compositionally biased region" description="Basic and acidic residues" evidence="3">
    <location>
        <begin position="160"/>
        <end position="179"/>
    </location>
</feature>
<keyword evidence="6" id="KW-1185">Reference proteome</keyword>
<name>A0A9P1E293_CUSEU</name>
<feature type="compositionally biased region" description="Low complexity" evidence="3">
    <location>
        <begin position="240"/>
        <end position="253"/>
    </location>
</feature>
<feature type="compositionally biased region" description="Basic residues" evidence="3">
    <location>
        <begin position="13"/>
        <end position="28"/>
    </location>
</feature>
<dbReference type="PANTHER" id="PTHR10252">
    <property type="entry name" value="HISTONE-LIKE TRANSCRIPTION FACTOR CCAAT-RELATED"/>
    <property type="match status" value="1"/>
</dbReference>
<dbReference type="OrthoDB" id="636685at2759"/>
<dbReference type="GO" id="GO:0046982">
    <property type="term" value="F:protein heterodimerization activity"/>
    <property type="evidence" value="ECO:0007669"/>
    <property type="project" value="InterPro"/>
</dbReference>
<dbReference type="GO" id="GO:0005634">
    <property type="term" value="C:nucleus"/>
    <property type="evidence" value="ECO:0007669"/>
    <property type="project" value="UniProtKB-SubCell"/>
</dbReference>
<evidence type="ECO:0000259" key="4">
    <source>
        <dbReference type="Pfam" id="PF00808"/>
    </source>
</evidence>
<evidence type="ECO:0000256" key="3">
    <source>
        <dbReference type="SAM" id="MobiDB-lite"/>
    </source>
</evidence>
<feature type="compositionally biased region" description="Acidic residues" evidence="3">
    <location>
        <begin position="415"/>
        <end position="424"/>
    </location>
</feature>
<feature type="compositionally biased region" description="Basic and acidic residues" evidence="3">
    <location>
        <begin position="187"/>
        <end position="199"/>
    </location>
</feature>
<feature type="compositionally biased region" description="Basic and acidic residues" evidence="3">
    <location>
        <begin position="84"/>
        <end position="97"/>
    </location>
</feature>
<evidence type="ECO:0000256" key="2">
    <source>
        <dbReference type="ARBA" id="ARBA00023242"/>
    </source>
</evidence>
<dbReference type="AlphaFoldDB" id="A0A9P1E293"/>
<dbReference type="PANTHER" id="PTHR10252:SF93">
    <property type="entry name" value="DNA POLYMERASE II SUBUNIT B3-1"/>
    <property type="match status" value="1"/>
</dbReference>
<dbReference type="GO" id="GO:0006355">
    <property type="term" value="P:regulation of DNA-templated transcription"/>
    <property type="evidence" value="ECO:0007669"/>
    <property type="project" value="TreeGrafter"/>
</dbReference>
<dbReference type="Gene3D" id="1.10.20.10">
    <property type="entry name" value="Histone, subunit A"/>
    <property type="match status" value="1"/>
</dbReference>
<feature type="compositionally biased region" description="Basic and acidic residues" evidence="3">
    <location>
        <begin position="117"/>
        <end position="127"/>
    </location>
</feature>
<dbReference type="Proteomes" id="UP001152484">
    <property type="component" value="Unassembled WGS sequence"/>
</dbReference>
<feature type="region of interest" description="Disordered" evidence="3">
    <location>
        <begin position="1"/>
        <end position="424"/>
    </location>
</feature>
<proteinExistence type="predicted"/>
<feature type="compositionally biased region" description="Basic and acidic residues" evidence="3">
    <location>
        <begin position="344"/>
        <end position="358"/>
    </location>
</feature>
<feature type="compositionally biased region" description="Acidic residues" evidence="3">
    <location>
        <begin position="67"/>
        <end position="83"/>
    </location>
</feature>
<dbReference type="GO" id="GO:0000976">
    <property type="term" value="F:transcription cis-regulatory region binding"/>
    <property type="evidence" value="ECO:0007669"/>
    <property type="project" value="TreeGrafter"/>
</dbReference>
<feature type="compositionally biased region" description="Polar residues" evidence="3">
    <location>
        <begin position="98"/>
        <end position="108"/>
    </location>
</feature>
<reference evidence="5" key="1">
    <citation type="submission" date="2022-07" db="EMBL/GenBank/DDBJ databases">
        <authorList>
            <person name="Macas J."/>
            <person name="Novak P."/>
            <person name="Neumann P."/>
        </authorList>
    </citation>
    <scope>NUCLEOTIDE SEQUENCE</scope>
</reference>
<dbReference type="InterPro" id="IPR050568">
    <property type="entry name" value="Transcr_DNA_Rep_Reg"/>
</dbReference>
<feature type="compositionally biased region" description="Basic and acidic residues" evidence="3">
    <location>
        <begin position="386"/>
        <end position="402"/>
    </location>
</feature>
<protein>
    <recommendedName>
        <fullName evidence="4">Transcription factor CBF/NF-Y/archaeal histone domain-containing protein</fullName>
    </recommendedName>
</protein>
<dbReference type="InterPro" id="IPR003958">
    <property type="entry name" value="CBFA_NFYB_domain"/>
</dbReference>
<evidence type="ECO:0000256" key="1">
    <source>
        <dbReference type="ARBA" id="ARBA00004123"/>
    </source>
</evidence>
<sequence>MGKNQAVADTSRAKKAPLKGSQTKKNRKSASGSAERIVIVNDDELETAAVLSNGTESENGDLRGSEQEEDDAEEYENGDIEFLCDEKTSNTDEKKAEANSNGNGQKTGKNCAKTRGNKKENQSERVVNKSKSKAGTSQQTTNAQNSKAKKNANHGVELTKNGKNEKEKKLEGNKGEIFKSGKSSSMKKNEKSSTEESKANTKNTPRKGKSNGDAEKMKKGKERVEEDEEVSVKVAKKAKGSSTSGDKSPSSTEKNGKKEKEKKSEGNKDVILKTGKTSSMKKNEESGSVESNGNTKGTPRKGKSNGDEEKMQKRKDRVEEDEEVSGKVAKKAKGSSTSCGKSPSKTEKNGPIKKKENLAEENEEGRGTVVAKKVKSNGQTRGNTDTVEKKDIKDEKKVENGETKVSQSNRKTKDEDEQDGDEEDVKCESTLYKFPMSRIARIIKSEVSDAKLSQEATFVINKATEKFLDLLCKEAYACAFLDHKPYVGYDHLSSAICKRKRFEFLSDFVPERIKAELALADLEKLG</sequence>
<dbReference type="InterPro" id="IPR009072">
    <property type="entry name" value="Histone-fold"/>
</dbReference>
<comment type="subcellular location">
    <subcellularLocation>
        <location evidence="1">Nucleus</location>
    </subcellularLocation>
</comment>
<organism evidence="5 6">
    <name type="scientific">Cuscuta europaea</name>
    <name type="common">European dodder</name>
    <dbReference type="NCBI Taxonomy" id="41803"/>
    <lineage>
        <taxon>Eukaryota</taxon>
        <taxon>Viridiplantae</taxon>
        <taxon>Streptophyta</taxon>
        <taxon>Embryophyta</taxon>
        <taxon>Tracheophyta</taxon>
        <taxon>Spermatophyta</taxon>
        <taxon>Magnoliopsida</taxon>
        <taxon>eudicotyledons</taxon>
        <taxon>Gunneridae</taxon>
        <taxon>Pentapetalae</taxon>
        <taxon>asterids</taxon>
        <taxon>lamiids</taxon>
        <taxon>Solanales</taxon>
        <taxon>Convolvulaceae</taxon>
        <taxon>Cuscuteae</taxon>
        <taxon>Cuscuta</taxon>
        <taxon>Cuscuta subgen. Cuscuta</taxon>
    </lineage>
</organism>
<evidence type="ECO:0000313" key="6">
    <source>
        <dbReference type="Proteomes" id="UP001152484"/>
    </source>
</evidence>
<dbReference type="Pfam" id="PF00808">
    <property type="entry name" value="CBFD_NFYB_HMF"/>
    <property type="match status" value="1"/>
</dbReference>
<dbReference type="SUPFAM" id="SSF47113">
    <property type="entry name" value="Histone-fold"/>
    <property type="match status" value="1"/>
</dbReference>
<feature type="domain" description="Transcription factor CBF/NF-Y/archaeal histone" evidence="4">
    <location>
        <begin position="433"/>
        <end position="496"/>
    </location>
</feature>
<gene>
    <name evidence="5" type="ORF">CEURO_LOCUS4588</name>
</gene>
<evidence type="ECO:0000313" key="5">
    <source>
        <dbReference type="EMBL" id="CAH9072945.1"/>
    </source>
</evidence>
<comment type="caution">
    <text evidence="5">The sequence shown here is derived from an EMBL/GenBank/DDBJ whole genome shotgun (WGS) entry which is preliminary data.</text>
</comment>